<dbReference type="Proteomes" id="UP001055580">
    <property type="component" value="Chromosome"/>
</dbReference>
<name>A0ABY4U1T2_9SPHN</name>
<evidence type="ECO:0000313" key="2">
    <source>
        <dbReference type="Proteomes" id="UP001055580"/>
    </source>
</evidence>
<proteinExistence type="predicted"/>
<accession>A0ABY4U1T2</accession>
<gene>
    <name evidence="1" type="ORF">M9980_05950</name>
</gene>
<sequence length="107" mass="11300">MIRHLRSDWQDAVMVCGKCSKKLDGGFGPKGKTSLAKLLRKALRLGKGRKARVGIVETKCLGVCPRKAVVVARAGEWLVVPAGTSVGRVALALGLARPPAARDQKAA</sequence>
<protein>
    <submittedName>
        <fullName evidence="1">(2Fe-2S) ferredoxin domain-containing protein</fullName>
    </submittedName>
</protein>
<reference evidence="1" key="1">
    <citation type="submission" date="2022-05" db="EMBL/GenBank/DDBJ databases">
        <title>Sphingomonas sp. strain RMG20 Genome sequencing and assembly.</title>
        <authorList>
            <person name="Kim I."/>
        </authorList>
    </citation>
    <scope>NUCLEOTIDE SEQUENCE</scope>
    <source>
        <strain evidence="1">RMG20</strain>
    </source>
</reference>
<dbReference type="RefSeq" id="WP_250754412.1">
    <property type="nucleotide sequence ID" value="NZ_CP098401.1"/>
</dbReference>
<organism evidence="1 2">
    <name type="scientific">Sphingomonas donggukensis</name>
    <dbReference type="NCBI Taxonomy" id="2949093"/>
    <lineage>
        <taxon>Bacteria</taxon>
        <taxon>Pseudomonadati</taxon>
        <taxon>Pseudomonadota</taxon>
        <taxon>Alphaproteobacteria</taxon>
        <taxon>Sphingomonadales</taxon>
        <taxon>Sphingomonadaceae</taxon>
        <taxon>Sphingomonas</taxon>
    </lineage>
</organism>
<dbReference type="EMBL" id="CP098401">
    <property type="protein sequence ID" value="URW76746.1"/>
    <property type="molecule type" value="Genomic_DNA"/>
</dbReference>
<dbReference type="Gene3D" id="3.40.30.10">
    <property type="entry name" value="Glutaredoxin"/>
    <property type="match status" value="1"/>
</dbReference>
<evidence type="ECO:0000313" key="1">
    <source>
        <dbReference type="EMBL" id="URW76746.1"/>
    </source>
</evidence>
<keyword evidence="2" id="KW-1185">Reference proteome</keyword>